<dbReference type="EMBL" id="LR796365">
    <property type="protein sequence ID" value="CAB4139700.1"/>
    <property type="molecule type" value="Genomic_DNA"/>
</dbReference>
<protein>
    <submittedName>
        <fullName evidence="2">Uncharacterized protein</fullName>
    </submittedName>
</protein>
<reference evidence="2" key="1">
    <citation type="submission" date="2020-05" db="EMBL/GenBank/DDBJ databases">
        <authorList>
            <person name="Chiriac C."/>
            <person name="Salcher M."/>
            <person name="Ghai R."/>
            <person name="Kavagutti S V."/>
        </authorList>
    </citation>
    <scope>NUCLEOTIDE SEQUENCE</scope>
</reference>
<evidence type="ECO:0000313" key="2">
    <source>
        <dbReference type="EMBL" id="CAB4218601.1"/>
    </source>
</evidence>
<dbReference type="EMBL" id="LR797466">
    <property type="protein sequence ID" value="CAB4218601.1"/>
    <property type="molecule type" value="Genomic_DNA"/>
</dbReference>
<accession>A0A6J5SVG9</accession>
<gene>
    <name evidence="2" type="ORF">UFOVP1607_30</name>
    <name evidence="1" type="ORF">UFOVP352_32</name>
</gene>
<proteinExistence type="predicted"/>
<evidence type="ECO:0000313" key="1">
    <source>
        <dbReference type="EMBL" id="CAB4139700.1"/>
    </source>
</evidence>
<sequence>MVLKLKIGENMNARIHAIREKTDEFGNPMCPSCFVEFDFDAGLTDTLLCWLEHEKAEEGATGYYGEPLEPSYPDMMTLVAVWVRGVDVIKLLSQEKIEEIENLALQQLVNHDYWSF</sequence>
<name>A0A6J5SVG9_9CAUD</name>
<organism evidence="2">
    <name type="scientific">uncultured Caudovirales phage</name>
    <dbReference type="NCBI Taxonomy" id="2100421"/>
    <lineage>
        <taxon>Viruses</taxon>
        <taxon>Duplodnaviria</taxon>
        <taxon>Heunggongvirae</taxon>
        <taxon>Uroviricota</taxon>
        <taxon>Caudoviricetes</taxon>
        <taxon>Peduoviridae</taxon>
        <taxon>Maltschvirus</taxon>
        <taxon>Maltschvirus maltsch</taxon>
    </lineage>
</organism>